<dbReference type="Pfam" id="PF12637">
    <property type="entry name" value="TSCPD"/>
    <property type="match status" value="1"/>
</dbReference>
<keyword evidence="3" id="KW-0237">DNA synthesis</keyword>
<comment type="similarity">
    <text evidence="1">Belongs to the ribonucleoside diphosphate reductase class-2 family.</text>
</comment>
<protein>
    <recommendedName>
        <fullName evidence="2">ribonucleoside-diphosphate reductase</fullName>
        <ecNumber evidence="2">1.17.4.1</ecNumber>
    </recommendedName>
</protein>
<evidence type="ECO:0000313" key="8">
    <source>
        <dbReference type="EMBL" id="MSC34475.1"/>
    </source>
</evidence>
<dbReference type="OrthoDB" id="9801525at2"/>
<comment type="caution">
    <text evidence="7">The sequence shown here is derived from an EMBL/GenBank/DDBJ whole genome shotgun (WGS) entry which is preliminary data.</text>
</comment>
<evidence type="ECO:0000256" key="2">
    <source>
        <dbReference type="ARBA" id="ARBA00012274"/>
    </source>
</evidence>
<reference evidence="9 10" key="1">
    <citation type="journal article" date="2019" name="Nat. Med.">
        <title>A library of human gut bacterial isolates paired with longitudinal multiomics data enables mechanistic microbiome research.</title>
        <authorList>
            <person name="Poyet M."/>
            <person name="Groussin M."/>
            <person name="Gibbons S.M."/>
            <person name="Avila-Pacheco J."/>
            <person name="Jiang X."/>
            <person name="Kearney S.M."/>
            <person name="Perrotta A.R."/>
            <person name="Berdy B."/>
            <person name="Zhao S."/>
            <person name="Lieberman T.D."/>
            <person name="Swanson P.K."/>
            <person name="Smith M."/>
            <person name="Roesemann S."/>
            <person name="Alexander J.E."/>
            <person name="Rich S.A."/>
            <person name="Livny J."/>
            <person name="Vlamakis H."/>
            <person name="Clish C."/>
            <person name="Bullock K."/>
            <person name="Deik A."/>
            <person name="Scott J."/>
            <person name="Pierce K.A."/>
            <person name="Xavier R.J."/>
            <person name="Alm E.J."/>
        </authorList>
    </citation>
    <scope>NUCLEOTIDE SEQUENCE [LARGE SCALE GENOMIC DNA]</scope>
    <source>
        <strain evidence="7 9">BIOML-A4</strain>
        <strain evidence="8 10">BIOML-A5</strain>
    </source>
</reference>
<dbReference type="NCBIfam" id="TIGR03905">
    <property type="entry name" value="TIGR03905_4_Cys"/>
    <property type="match status" value="1"/>
</dbReference>
<dbReference type="GO" id="GO:0071897">
    <property type="term" value="P:DNA biosynthetic process"/>
    <property type="evidence" value="ECO:0007669"/>
    <property type="project" value="UniProtKB-KW"/>
</dbReference>
<evidence type="ECO:0000313" key="9">
    <source>
        <dbReference type="Proteomes" id="UP000433575"/>
    </source>
</evidence>
<keyword evidence="4" id="KW-0547">Nucleotide-binding</keyword>
<name>A0A6N7SAU0_9FIRM</name>
<evidence type="ECO:0000256" key="5">
    <source>
        <dbReference type="ARBA" id="ARBA00047754"/>
    </source>
</evidence>
<dbReference type="AlphaFoldDB" id="A0A6N7SAU0"/>
<dbReference type="Proteomes" id="UP000480929">
    <property type="component" value="Unassembled WGS sequence"/>
</dbReference>
<dbReference type="Proteomes" id="UP000433575">
    <property type="component" value="Unassembled WGS sequence"/>
</dbReference>
<gene>
    <name evidence="8" type="ORF">GKD88_15220</name>
    <name evidence="7" type="ORF">GKE08_15550</name>
</gene>
<feature type="domain" description="TSCPD" evidence="6">
    <location>
        <begin position="8"/>
        <end position="84"/>
    </location>
</feature>
<organism evidence="7 9">
    <name type="scientific">Holdemania massiliensis</name>
    <dbReference type="NCBI Taxonomy" id="1468449"/>
    <lineage>
        <taxon>Bacteria</taxon>
        <taxon>Bacillati</taxon>
        <taxon>Bacillota</taxon>
        <taxon>Erysipelotrichia</taxon>
        <taxon>Erysipelotrichales</taxon>
        <taxon>Erysipelotrichaceae</taxon>
        <taxon>Holdemania</taxon>
    </lineage>
</organism>
<sequence length="88" mass="9490">MTMTKEKFTYIPQGVCSKRFDFELEGDVITNVTITGGCPGNLLGISRIIKGKTVKEVVDAFQGVHCGAKPTSCPDQIAAALTKHFQSN</sequence>
<dbReference type="EMBL" id="WKPJ01000033">
    <property type="protein sequence ID" value="MSA90745.1"/>
    <property type="molecule type" value="Genomic_DNA"/>
</dbReference>
<dbReference type="GO" id="GO:0004748">
    <property type="term" value="F:ribonucleoside-diphosphate reductase activity, thioredoxin disulfide as acceptor"/>
    <property type="evidence" value="ECO:0007669"/>
    <property type="project" value="UniProtKB-EC"/>
</dbReference>
<accession>A0A6N7SAU0</accession>
<evidence type="ECO:0000313" key="10">
    <source>
        <dbReference type="Proteomes" id="UP000480929"/>
    </source>
</evidence>
<dbReference type="EMBL" id="WKPI01000035">
    <property type="protein sequence ID" value="MSC34475.1"/>
    <property type="molecule type" value="Genomic_DNA"/>
</dbReference>
<dbReference type="EC" id="1.17.4.1" evidence="2"/>
<evidence type="ECO:0000313" key="7">
    <source>
        <dbReference type="EMBL" id="MSA90745.1"/>
    </source>
</evidence>
<proteinExistence type="inferred from homology"/>
<evidence type="ECO:0000256" key="1">
    <source>
        <dbReference type="ARBA" id="ARBA00007405"/>
    </source>
</evidence>
<dbReference type="RefSeq" id="WP_020223642.1">
    <property type="nucleotide sequence ID" value="NZ_AP031450.1"/>
</dbReference>
<dbReference type="InterPro" id="IPR023806">
    <property type="entry name" value="CHP03905"/>
</dbReference>
<comment type="catalytic activity">
    <reaction evidence="5">
        <text>a 2'-deoxyribonucleoside 5'-diphosphate + [thioredoxin]-disulfide + H2O = a ribonucleoside 5'-diphosphate + [thioredoxin]-dithiol</text>
        <dbReference type="Rhea" id="RHEA:23252"/>
        <dbReference type="Rhea" id="RHEA-COMP:10698"/>
        <dbReference type="Rhea" id="RHEA-COMP:10700"/>
        <dbReference type="ChEBI" id="CHEBI:15377"/>
        <dbReference type="ChEBI" id="CHEBI:29950"/>
        <dbReference type="ChEBI" id="CHEBI:50058"/>
        <dbReference type="ChEBI" id="CHEBI:57930"/>
        <dbReference type="ChEBI" id="CHEBI:73316"/>
        <dbReference type="EC" id="1.17.4.1"/>
    </reaction>
</comment>
<keyword evidence="10" id="KW-1185">Reference proteome</keyword>
<dbReference type="GO" id="GO:0000166">
    <property type="term" value="F:nucleotide binding"/>
    <property type="evidence" value="ECO:0007669"/>
    <property type="project" value="UniProtKB-KW"/>
</dbReference>
<evidence type="ECO:0000256" key="4">
    <source>
        <dbReference type="ARBA" id="ARBA00022741"/>
    </source>
</evidence>
<evidence type="ECO:0000256" key="3">
    <source>
        <dbReference type="ARBA" id="ARBA00022634"/>
    </source>
</evidence>
<dbReference type="InterPro" id="IPR024434">
    <property type="entry name" value="TSCPD_dom"/>
</dbReference>
<evidence type="ECO:0000259" key="6">
    <source>
        <dbReference type="Pfam" id="PF12637"/>
    </source>
</evidence>
<dbReference type="GeneID" id="42455514"/>